<evidence type="ECO:0000256" key="1">
    <source>
        <dbReference type="ARBA" id="ARBA00022614"/>
    </source>
</evidence>
<keyword evidence="3" id="KW-0067">ATP-binding</keyword>
<dbReference type="GO" id="GO:0006952">
    <property type="term" value="P:defense response"/>
    <property type="evidence" value="ECO:0007669"/>
    <property type="project" value="UniProtKB-KW"/>
</dbReference>
<dbReference type="Proteomes" id="UP000325577">
    <property type="component" value="Linkage Group LG3"/>
</dbReference>
<name>A0A5J5AC67_9ASTE</name>
<keyword evidence="4" id="KW-0175">Coiled coil</keyword>
<organism evidence="7 8">
    <name type="scientific">Nyssa sinensis</name>
    <dbReference type="NCBI Taxonomy" id="561372"/>
    <lineage>
        <taxon>Eukaryota</taxon>
        <taxon>Viridiplantae</taxon>
        <taxon>Streptophyta</taxon>
        <taxon>Embryophyta</taxon>
        <taxon>Tracheophyta</taxon>
        <taxon>Spermatophyta</taxon>
        <taxon>Magnoliopsida</taxon>
        <taxon>eudicotyledons</taxon>
        <taxon>Gunneridae</taxon>
        <taxon>Pentapetalae</taxon>
        <taxon>asterids</taxon>
        <taxon>Cornales</taxon>
        <taxon>Nyssaceae</taxon>
        <taxon>Nyssa</taxon>
    </lineage>
</organism>
<dbReference type="FunFam" id="3.40.50.300:FF:001091">
    <property type="entry name" value="Probable disease resistance protein At1g61300"/>
    <property type="match status" value="1"/>
</dbReference>
<gene>
    <name evidence="7" type="ORF">F0562_008910</name>
</gene>
<dbReference type="Gene3D" id="1.10.8.430">
    <property type="entry name" value="Helical domain of apoptotic protease-activating factors"/>
    <property type="match status" value="1"/>
</dbReference>
<dbReference type="Pfam" id="PF00931">
    <property type="entry name" value="NB-ARC"/>
    <property type="match status" value="1"/>
</dbReference>
<dbReference type="SUPFAM" id="SSF52540">
    <property type="entry name" value="P-loop containing nucleoside triphosphate hydrolases"/>
    <property type="match status" value="1"/>
</dbReference>
<keyword evidence="5" id="KW-0732">Signal</keyword>
<dbReference type="EMBL" id="CM018046">
    <property type="protein sequence ID" value="KAA8526861.1"/>
    <property type="molecule type" value="Genomic_DNA"/>
</dbReference>
<dbReference type="AlphaFoldDB" id="A0A5J5AC67"/>
<feature type="domain" description="AAA+ ATPase" evidence="6">
    <location>
        <begin position="188"/>
        <end position="337"/>
    </location>
</feature>
<dbReference type="PANTHER" id="PTHR33463">
    <property type="entry name" value="NB-ARC DOMAIN-CONTAINING PROTEIN-RELATED"/>
    <property type="match status" value="1"/>
</dbReference>
<dbReference type="PRINTS" id="PR00364">
    <property type="entry name" value="DISEASERSIST"/>
</dbReference>
<protein>
    <recommendedName>
        <fullName evidence="6">AAA+ ATPase domain-containing protein</fullName>
    </recommendedName>
</protein>
<proteinExistence type="predicted"/>
<keyword evidence="3" id="KW-0547">Nucleotide-binding</keyword>
<dbReference type="SMART" id="SM00382">
    <property type="entry name" value="AAA"/>
    <property type="match status" value="1"/>
</dbReference>
<evidence type="ECO:0000313" key="8">
    <source>
        <dbReference type="Proteomes" id="UP000325577"/>
    </source>
</evidence>
<keyword evidence="2" id="KW-0611">Plant defense</keyword>
<dbReference type="GO" id="GO:0005524">
    <property type="term" value="F:ATP binding"/>
    <property type="evidence" value="ECO:0007669"/>
    <property type="project" value="UniProtKB-KW"/>
</dbReference>
<dbReference type="InterPro" id="IPR027417">
    <property type="entry name" value="P-loop_NTPase"/>
</dbReference>
<accession>A0A5J5AC67</accession>
<feature type="coiled-coil region" evidence="4">
    <location>
        <begin position="47"/>
        <end position="110"/>
    </location>
</feature>
<dbReference type="InterPro" id="IPR050905">
    <property type="entry name" value="Plant_NBS-LRR"/>
</dbReference>
<keyword evidence="1" id="KW-0433">Leucine-rich repeat</keyword>
<dbReference type="PANTHER" id="PTHR33463:SF187">
    <property type="entry name" value="AND NB-ARC DOMAIN DISEASE RESISTANCE PROTEIN, PUTATIVE-RELATED"/>
    <property type="match status" value="1"/>
</dbReference>
<evidence type="ECO:0000256" key="4">
    <source>
        <dbReference type="SAM" id="Coils"/>
    </source>
</evidence>
<dbReference type="GO" id="GO:0043531">
    <property type="term" value="F:ADP binding"/>
    <property type="evidence" value="ECO:0007669"/>
    <property type="project" value="InterPro"/>
</dbReference>
<feature type="signal peptide" evidence="5">
    <location>
        <begin position="1"/>
        <end position="16"/>
    </location>
</feature>
<dbReference type="InterPro" id="IPR042197">
    <property type="entry name" value="Apaf_helical"/>
</dbReference>
<dbReference type="InterPro" id="IPR002182">
    <property type="entry name" value="NB-ARC"/>
</dbReference>
<feature type="chain" id="PRO_5023928831" description="AAA+ ATPase domain-containing protein" evidence="5">
    <location>
        <begin position="17"/>
        <end position="395"/>
    </location>
</feature>
<reference evidence="7 8" key="1">
    <citation type="submission" date="2019-09" db="EMBL/GenBank/DDBJ databases">
        <title>A chromosome-level genome assembly of the Chinese tupelo Nyssa sinensis.</title>
        <authorList>
            <person name="Yang X."/>
            <person name="Kang M."/>
            <person name="Yang Y."/>
            <person name="Xiong H."/>
            <person name="Wang M."/>
            <person name="Zhang Z."/>
            <person name="Wang Z."/>
            <person name="Wu H."/>
            <person name="Ma T."/>
            <person name="Liu J."/>
            <person name="Xi Z."/>
        </authorList>
    </citation>
    <scope>NUCLEOTIDE SEQUENCE [LARGE SCALE GENOMIC DNA]</scope>
    <source>
        <strain evidence="7">J267</strain>
        <tissue evidence="7">Leaf</tissue>
    </source>
</reference>
<evidence type="ECO:0000256" key="3">
    <source>
        <dbReference type="ARBA" id="ARBA00022840"/>
    </source>
</evidence>
<evidence type="ECO:0000313" key="7">
    <source>
        <dbReference type="EMBL" id="KAA8526861.1"/>
    </source>
</evidence>
<dbReference type="InterPro" id="IPR003593">
    <property type="entry name" value="AAA+_ATPase"/>
</dbReference>
<sequence>MWMEFLAFLALGSVMGTEPLETLKNKIEALKTIWTFIGECPEWLNYHNHLEEKVRTLERKMKVLYSRETDVNEQLENGEFQSGKKRKREVENWLRNVQSKKNEVQRIDQEVQEMKMYLRTLLRVWMGSRVEKNIKEVEELLQEGSFPEGLLLEVPPTRGEALLTTKLVGNVTSERNLEKIWACFTNNEILNIGVLGKKGVGKTSIMSHIHNRLLEKSTPDCVYWVTVSQQFSIHELQNDIAKEVGLDLLDEKDERKRAAKLYKALQRRKKCILILDDLQEHFPLHDVGIPTQVNGCRLIFTTRSLKVCRKMGCHETIEVDPLPVEEAEKLFMEKLGPNITLAPEMEGILKLIVVECDGLPLRIINVAESLRGVDDINEWRNTLNEMRELRNWLND</sequence>
<dbReference type="Gene3D" id="3.40.50.300">
    <property type="entry name" value="P-loop containing nucleotide triphosphate hydrolases"/>
    <property type="match status" value="1"/>
</dbReference>
<evidence type="ECO:0000259" key="6">
    <source>
        <dbReference type="SMART" id="SM00382"/>
    </source>
</evidence>
<evidence type="ECO:0000256" key="2">
    <source>
        <dbReference type="ARBA" id="ARBA00022821"/>
    </source>
</evidence>
<dbReference type="OrthoDB" id="664960at2759"/>
<keyword evidence="8" id="KW-1185">Reference proteome</keyword>
<evidence type="ECO:0000256" key="5">
    <source>
        <dbReference type="SAM" id="SignalP"/>
    </source>
</evidence>